<feature type="compositionally biased region" description="Low complexity" evidence="1">
    <location>
        <begin position="1"/>
        <end position="38"/>
    </location>
</feature>
<evidence type="ECO:0000313" key="2">
    <source>
        <dbReference type="EMBL" id="XCN12985.1"/>
    </source>
</evidence>
<dbReference type="EMBL" id="CP136798">
    <property type="protein sequence ID" value="XCN12985.1"/>
    <property type="molecule type" value="Genomic_DNA"/>
</dbReference>
<reference evidence="2" key="1">
    <citation type="submission" date="2023-10" db="EMBL/GenBank/DDBJ databases">
        <title>Complete genome sequence of Streptomyces sp. JL1001.</title>
        <authorList>
            <person name="Jiang L."/>
        </authorList>
    </citation>
    <scope>NUCLEOTIDE SEQUENCE</scope>
    <source>
        <strain evidence="2">JL1001</strain>
    </source>
</reference>
<organism evidence="2">
    <name type="scientific">Streptomyces sp. JL1001</name>
    <dbReference type="NCBI Taxonomy" id="3078227"/>
    <lineage>
        <taxon>Bacteria</taxon>
        <taxon>Bacillati</taxon>
        <taxon>Actinomycetota</taxon>
        <taxon>Actinomycetes</taxon>
        <taxon>Kitasatosporales</taxon>
        <taxon>Streptomycetaceae</taxon>
        <taxon>Streptomyces</taxon>
    </lineage>
</organism>
<protein>
    <submittedName>
        <fullName evidence="2">Uncharacterized protein</fullName>
    </submittedName>
</protein>
<feature type="region of interest" description="Disordered" evidence="1">
    <location>
        <begin position="1"/>
        <end position="59"/>
    </location>
</feature>
<name>A0AAU8KB92_9ACTN</name>
<accession>A0AAU8KB92</accession>
<dbReference type="RefSeq" id="WP_354596480.1">
    <property type="nucleotide sequence ID" value="NZ_CP136798.1"/>
</dbReference>
<gene>
    <name evidence="2" type="ORF">R1Y80_04740</name>
</gene>
<dbReference type="AlphaFoldDB" id="A0AAU8KB92"/>
<sequence length="59" mass="5652">MSASPSGNSSNASHWAVKASRAATAQGPAAGSAPSGPAVTNSVRPPVSFTVPTCPASSQ</sequence>
<evidence type="ECO:0000256" key="1">
    <source>
        <dbReference type="SAM" id="MobiDB-lite"/>
    </source>
</evidence>
<proteinExistence type="predicted"/>